<keyword evidence="1" id="KW-0378">Hydrolase</keyword>
<dbReference type="AlphaFoldDB" id="A0A1E3H4U8"/>
<sequence length="353" mass="36848">MSADTNQEMAGLDAATSRAVGLLAKARLPLIAGLGTDVEGVRAALRLAHRTGAAVDHVGAAHIAGELRMVADAGSMTTTLAEARNRGDLIVVCGEGARRWIEETAPFASSETPYDWRGERTLLCLGCTAPTSVAAVAASEEIAGDPVDLLRELKAAIGGRPSSVVHETAVAKLREARFGVFVTDPRDFDHLGLELAQALVKDLNETTRFTSISVPAPAHGRGANLVSAWTTGGRLRVGFGRGFPEQDDWRFSAERLVADGEADLLIWVGALVPDLPDYAASLPTIALVPPGAQATADVVIEVGVPGIHHDAVLTDAVRDAFTFVEASDIATWPSVATVLDGIAAALDAGRENA</sequence>
<evidence type="ECO:0000313" key="2">
    <source>
        <dbReference type="Proteomes" id="UP000094622"/>
    </source>
</evidence>
<reference evidence="1 2" key="1">
    <citation type="submission" date="2016-07" db="EMBL/GenBank/DDBJ databases">
        <title>Draft Genome Sequence of Methylobrevis pamukkalensis PK2.</title>
        <authorList>
            <person name="Vasilenko O.V."/>
            <person name="Doronina N.V."/>
            <person name="Shmareva M.N."/>
            <person name="Tarlachkov S.V."/>
            <person name="Mustakhimov I."/>
            <person name="Trotsenko Y.A."/>
        </authorList>
    </citation>
    <scope>NUCLEOTIDE SEQUENCE [LARGE SCALE GENOMIC DNA]</scope>
    <source>
        <strain evidence="1 2">PK2</strain>
    </source>
</reference>
<proteinExistence type="predicted"/>
<dbReference type="GO" id="GO:0016740">
    <property type="term" value="F:transferase activity"/>
    <property type="evidence" value="ECO:0007669"/>
    <property type="project" value="UniProtKB-KW"/>
</dbReference>
<dbReference type="Proteomes" id="UP000094622">
    <property type="component" value="Unassembled WGS sequence"/>
</dbReference>
<comment type="caution">
    <text evidence="1">The sequence shown here is derived from an EMBL/GenBank/DDBJ whole genome shotgun (WGS) entry which is preliminary data.</text>
</comment>
<protein>
    <submittedName>
        <fullName evidence="1">Formyltransferase/hydrolase complex Fhc subunit B</fullName>
    </submittedName>
</protein>
<dbReference type="EMBL" id="MCRJ01000023">
    <property type="protein sequence ID" value="ODN71358.1"/>
    <property type="molecule type" value="Genomic_DNA"/>
</dbReference>
<gene>
    <name evidence="1" type="primary">fhcB</name>
    <name evidence="1" type="ORF">A6302_01310</name>
</gene>
<keyword evidence="1" id="KW-0808">Transferase</keyword>
<evidence type="ECO:0000313" key="1">
    <source>
        <dbReference type="EMBL" id="ODN71358.1"/>
    </source>
</evidence>
<accession>A0A1E3H4U8</accession>
<name>A0A1E3H4U8_9HYPH</name>
<dbReference type="GO" id="GO:0016787">
    <property type="term" value="F:hydrolase activity"/>
    <property type="evidence" value="ECO:0007669"/>
    <property type="project" value="UniProtKB-KW"/>
</dbReference>
<keyword evidence="2" id="KW-1185">Reference proteome</keyword>
<organism evidence="1 2">
    <name type="scientific">Methylobrevis pamukkalensis</name>
    <dbReference type="NCBI Taxonomy" id="1439726"/>
    <lineage>
        <taxon>Bacteria</taxon>
        <taxon>Pseudomonadati</taxon>
        <taxon>Pseudomonadota</taxon>
        <taxon>Alphaproteobacteria</taxon>
        <taxon>Hyphomicrobiales</taxon>
        <taxon>Pleomorphomonadaceae</taxon>
        <taxon>Methylobrevis</taxon>
    </lineage>
</organism>